<evidence type="ECO:0000313" key="1">
    <source>
        <dbReference type="EMBL" id="VDI49047.1"/>
    </source>
</evidence>
<dbReference type="InterPro" id="IPR052055">
    <property type="entry name" value="Hepadnavirus_pol/RT"/>
</dbReference>
<dbReference type="CDD" id="cd09275">
    <property type="entry name" value="RNase_HI_RT_DIRS1"/>
    <property type="match status" value="1"/>
</dbReference>
<dbReference type="SUPFAM" id="SSF56672">
    <property type="entry name" value="DNA/RNA polymerases"/>
    <property type="match status" value="1"/>
</dbReference>
<protein>
    <recommendedName>
        <fullName evidence="3">Reverse transcriptase RNase H-like domain-containing protein</fullName>
    </recommendedName>
</protein>
<reference evidence="1" key="1">
    <citation type="submission" date="2018-11" db="EMBL/GenBank/DDBJ databases">
        <authorList>
            <person name="Alioto T."/>
            <person name="Alioto T."/>
        </authorList>
    </citation>
    <scope>NUCLEOTIDE SEQUENCE</scope>
</reference>
<keyword evidence="2" id="KW-1185">Reference proteome</keyword>
<evidence type="ECO:0008006" key="3">
    <source>
        <dbReference type="Google" id="ProtNLM"/>
    </source>
</evidence>
<proteinExistence type="predicted"/>
<dbReference type="PANTHER" id="PTHR33050">
    <property type="entry name" value="REVERSE TRANSCRIPTASE DOMAIN-CONTAINING PROTEIN"/>
    <property type="match status" value="1"/>
</dbReference>
<evidence type="ECO:0000313" key="2">
    <source>
        <dbReference type="Proteomes" id="UP000596742"/>
    </source>
</evidence>
<gene>
    <name evidence="1" type="ORF">MGAL_10B010117</name>
</gene>
<dbReference type="GO" id="GO:0006259">
    <property type="term" value="P:DNA metabolic process"/>
    <property type="evidence" value="ECO:0007669"/>
    <property type="project" value="UniProtKB-ARBA"/>
</dbReference>
<organism evidence="1 2">
    <name type="scientific">Mytilus galloprovincialis</name>
    <name type="common">Mediterranean mussel</name>
    <dbReference type="NCBI Taxonomy" id="29158"/>
    <lineage>
        <taxon>Eukaryota</taxon>
        <taxon>Metazoa</taxon>
        <taxon>Spiralia</taxon>
        <taxon>Lophotrochozoa</taxon>
        <taxon>Mollusca</taxon>
        <taxon>Bivalvia</taxon>
        <taxon>Autobranchia</taxon>
        <taxon>Pteriomorphia</taxon>
        <taxon>Mytilida</taxon>
        <taxon>Mytiloidea</taxon>
        <taxon>Mytilidae</taxon>
        <taxon>Mytilinae</taxon>
        <taxon>Mytilus</taxon>
    </lineage>
</organism>
<name>A0A8B6FFI1_MYTGA</name>
<dbReference type="InterPro" id="IPR043502">
    <property type="entry name" value="DNA/RNA_pol_sf"/>
</dbReference>
<dbReference type="OrthoDB" id="5949486at2759"/>
<dbReference type="PANTHER" id="PTHR33050:SF7">
    <property type="entry name" value="RIBONUCLEASE H"/>
    <property type="match status" value="1"/>
</dbReference>
<dbReference type="EMBL" id="UYJE01006788">
    <property type="protein sequence ID" value="VDI49047.1"/>
    <property type="molecule type" value="Genomic_DNA"/>
</dbReference>
<dbReference type="AlphaFoldDB" id="A0A8B6FFI1"/>
<sequence length="355" mass="41423">MASDYELCRKDSDFVKKSLKEAGFLVNIEKSVFEPTQKLEWLGITWDSAQFCISIPERRLNDLLQSIDEILDRFLFFSARQLAQVTDASNVACGAYTVELENKIFHKMWNELERCKSSTWREMRAIEQALLSFSTLFMGKSLKWFTDNQNCVRIVQAGSMKEDLQNLAYSIFCICKEHNIFIELQWIPRTLNSKADYISKMSDHEDWQISNEFFEFLESLWGPFTVDRFASVMNNKTKRFNSLFWNPTAEAVDAFTQNWHGENNWLVPPIYSVIRTIKHLIYCNAKGSLIVPRWVSAPFWSYIFNKNLTYKAYVKDVLEFKETNRIYSKGSSPKCIFGTEIFLSTVLAVRLDASL</sequence>
<dbReference type="GO" id="GO:0003676">
    <property type="term" value="F:nucleic acid binding"/>
    <property type="evidence" value="ECO:0007669"/>
    <property type="project" value="InterPro"/>
</dbReference>
<dbReference type="InterPro" id="IPR036397">
    <property type="entry name" value="RNaseH_sf"/>
</dbReference>
<comment type="caution">
    <text evidence="1">The sequence shown here is derived from an EMBL/GenBank/DDBJ whole genome shotgun (WGS) entry which is preliminary data.</text>
</comment>
<accession>A0A8B6FFI1</accession>
<dbReference type="Proteomes" id="UP000596742">
    <property type="component" value="Unassembled WGS sequence"/>
</dbReference>
<dbReference type="Gene3D" id="3.30.420.10">
    <property type="entry name" value="Ribonuclease H-like superfamily/Ribonuclease H"/>
    <property type="match status" value="1"/>
</dbReference>